<dbReference type="AlphaFoldDB" id="A0ABD0RUH5"/>
<comment type="caution">
    <text evidence="1">The sequence shown here is derived from an EMBL/GenBank/DDBJ whole genome shotgun (WGS) entry which is preliminary data.</text>
</comment>
<proteinExistence type="predicted"/>
<accession>A0ABD0RUH5</accession>
<feature type="non-terminal residue" evidence="1">
    <location>
        <position position="1"/>
    </location>
</feature>
<keyword evidence="2" id="KW-1185">Reference proteome</keyword>
<dbReference type="EMBL" id="JAMKFB020000002">
    <property type="protein sequence ID" value="KAL0201981.1"/>
    <property type="molecule type" value="Genomic_DNA"/>
</dbReference>
<reference evidence="1 2" key="1">
    <citation type="submission" date="2024-05" db="EMBL/GenBank/DDBJ databases">
        <title>Genome sequencing and assembly of Indian major carp, Cirrhinus mrigala (Hamilton, 1822).</title>
        <authorList>
            <person name="Mohindra V."/>
            <person name="Chowdhury L.M."/>
            <person name="Lal K."/>
            <person name="Jena J.K."/>
        </authorList>
    </citation>
    <scope>NUCLEOTIDE SEQUENCE [LARGE SCALE GENOMIC DNA]</scope>
    <source>
        <strain evidence="1">CM1030</strain>
        <tissue evidence="1">Blood</tissue>
    </source>
</reference>
<name>A0ABD0RUH5_CIRMR</name>
<dbReference type="PANTHER" id="PTHR46501">
    <property type="entry name" value="MYOMEGALIN"/>
    <property type="match status" value="1"/>
</dbReference>
<evidence type="ECO:0000313" key="1">
    <source>
        <dbReference type="EMBL" id="KAL0201981.1"/>
    </source>
</evidence>
<sequence>ALDYNTVNTLLSDTKTLCQILDEAVSLLKISDGPAHLIQREQSMREEIQQLRFRIAEQEEVLQGTIQRLRCSNRTKESMETFIVNQ</sequence>
<gene>
    <name evidence="1" type="ORF">M9458_005168</name>
</gene>
<dbReference type="PANTHER" id="PTHR46501:SF2">
    <property type="entry name" value="MYOMEGALIN"/>
    <property type="match status" value="1"/>
</dbReference>
<evidence type="ECO:0000313" key="2">
    <source>
        <dbReference type="Proteomes" id="UP001529510"/>
    </source>
</evidence>
<organism evidence="1 2">
    <name type="scientific">Cirrhinus mrigala</name>
    <name type="common">Mrigala</name>
    <dbReference type="NCBI Taxonomy" id="683832"/>
    <lineage>
        <taxon>Eukaryota</taxon>
        <taxon>Metazoa</taxon>
        <taxon>Chordata</taxon>
        <taxon>Craniata</taxon>
        <taxon>Vertebrata</taxon>
        <taxon>Euteleostomi</taxon>
        <taxon>Actinopterygii</taxon>
        <taxon>Neopterygii</taxon>
        <taxon>Teleostei</taxon>
        <taxon>Ostariophysi</taxon>
        <taxon>Cypriniformes</taxon>
        <taxon>Cyprinidae</taxon>
        <taxon>Labeoninae</taxon>
        <taxon>Labeonini</taxon>
        <taxon>Cirrhinus</taxon>
    </lineage>
</organism>
<protein>
    <submittedName>
        <fullName evidence="1">Uncharacterized protein</fullName>
    </submittedName>
</protein>
<feature type="non-terminal residue" evidence="1">
    <location>
        <position position="86"/>
    </location>
</feature>
<dbReference type="InterPro" id="IPR052593">
    <property type="entry name" value="MT-associated_AKAP9-binding"/>
</dbReference>
<dbReference type="Proteomes" id="UP001529510">
    <property type="component" value="Unassembled WGS sequence"/>
</dbReference>